<dbReference type="InterPro" id="IPR013083">
    <property type="entry name" value="Znf_RING/FYVE/PHD"/>
</dbReference>
<evidence type="ECO:0000256" key="3">
    <source>
        <dbReference type="ARBA" id="ARBA00022679"/>
    </source>
</evidence>
<comment type="caution">
    <text evidence="7">The sequence shown here is derived from an EMBL/GenBank/DDBJ whole genome shotgun (WGS) entry which is preliminary data.</text>
</comment>
<proteinExistence type="predicted"/>
<evidence type="ECO:0000313" key="7">
    <source>
        <dbReference type="EMBL" id="KAH6831973.1"/>
    </source>
</evidence>
<evidence type="ECO:0000256" key="5">
    <source>
        <dbReference type="RuleBase" id="RU369093"/>
    </source>
</evidence>
<dbReference type="AlphaFoldDB" id="A0AAD4JDU8"/>
<dbReference type="InterPro" id="IPR045185">
    <property type="entry name" value="PUB22/23/24-like"/>
</dbReference>
<dbReference type="SUPFAM" id="SSF48371">
    <property type="entry name" value="ARM repeat"/>
    <property type="match status" value="1"/>
</dbReference>
<dbReference type="PROSITE" id="PS51698">
    <property type="entry name" value="U_BOX"/>
    <property type="match status" value="1"/>
</dbReference>
<evidence type="ECO:0000256" key="2">
    <source>
        <dbReference type="ARBA" id="ARBA00004906"/>
    </source>
</evidence>
<dbReference type="GO" id="GO:0061630">
    <property type="term" value="F:ubiquitin protein ligase activity"/>
    <property type="evidence" value="ECO:0007669"/>
    <property type="project" value="UniProtKB-UniRule"/>
</dbReference>
<dbReference type="Gene3D" id="1.25.10.10">
    <property type="entry name" value="Leucine-rich Repeat Variant"/>
    <property type="match status" value="1"/>
</dbReference>
<dbReference type="FunFam" id="3.30.40.10:FF:000442">
    <property type="entry name" value="RING-type E3 ubiquitin transferase"/>
    <property type="match status" value="1"/>
</dbReference>
<keyword evidence="3 5" id="KW-0808">Transferase</keyword>
<dbReference type="Pfam" id="PF25598">
    <property type="entry name" value="ARM_PUB"/>
    <property type="match status" value="1"/>
</dbReference>
<sequence length="411" mass="45346">MDEEIDIPEYFLCPISLQIMRDPVTTVTGITYDRESIQQWLSTTAAACPVTKQPLPPTSGLTPNHMLRRLIQAWCIANPSSGVDRIPTPKSPLQRSLVLKLIRDVNRRGADSDPQLQMSALRKLDELAAEGGDRNHHCMAEAGVAKAMVSFVVRRFKGGNALGIDEALRILKLTWTPSPENKLVVMDNSDLIQSVLWILKIEIGNSTKTNATTALKIIAEVSSSGFMEKLELDFFEQVVKIMTDMKSPQAAVRAALHVLIQACASGRNRAMIVETGAVAELIEMELSNQEKKATELRFCLLAQLCSCADGRQQLLKHAGGMAVVAKRLLRNSPATDDRALCVMESIARFAAAPEVVKEMLRVGAVSKLCMVLQADCADYLKKKAREILRLHSGDWSNSPCIQVYLLTRNPR</sequence>
<keyword evidence="8" id="KW-1185">Reference proteome</keyword>
<accession>A0AAD4JDU8</accession>
<dbReference type="SUPFAM" id="SSF57850">
    <property type="entry name" value="RING/U-box"/>
    <property type="match status" value="1"/>
</dbReference>
<comment type="catalytic activity">
    <reaction evidence="1 5">
        <text>S-ubiquitinyl-[E2 ubiquitin-conjugating enzyme]-L-cysteine + [acceptor protein]-L-lysine = [E2 ubiquitin-conjugating enzyme]-L-cysteine + N(6)-ubiquitinyl-[acceptor protein]-L-lysine.</text>
        <dbReference type="EC" id="2.3.2.27"/>
    </reaction>
</comment>
<dbReference type="InterPro" id="IPR016024">
    <property type="entry name" value="ARM-type_fold"/>
</dbReference>
<dbReference type="Gene3D" id="3.30.40.10">
    <property type="entry name" value="Zinc/RING finger domain, C3HC4 (zinc finger)"/>
    <property type="match status" value="1"/>
</dbReference>
<gene>
    <name evidence="7" type="ORF">C2S53_008249</name>
</gene>
<comment type="pathway">
    <text evidence="2 5">Protein modification; protein ubiquitination.</text>
</comment>
<comment type="function">
    <text evidence="5">Functions as an E3 ubiquitin ligase.</text>
</comment>
<dbReference type="InterPro" id="IPR058678">
    <property type="entry name" value="ARM_PUB"/>
</dbReference>
<dbReference type="Proteomes" id="UP001190926">
    <property type="component" value="Unassembled WGS sequence"/>
</dbReference>
<evidence type="ECO:0000256" key="4">
    <source>
        <dbReference type="ARBA" id="ARBA00022786"/>
    </source>
</evidence>
<dbReference type="PANTHER" id="PTHR22849:SF128">
    <property type="entry name" value="U-BOX DOMAIN-CONTAINING PROTEIN"/>
    <property type="match status" value="1"/>
</dbReference>
<reference evidence="7 8" key="1">
    <citation type="journal article" date="2021" name="Nat. Commun.">
        <title>Incipient diploidization of the medicinal plant Perilla within 10,000 years.</title>
        <authorList>
            <person name="Zhang Y."/>
            <person name="Shen Q."/>
            <person name="Leng L."/>
            <person name="Zhang D."/>
            <person name="Chen S."/>
            <person name="Shi Y."/>
            <person name="Ning Z."/>
            <person name="Chen S."/>
        </authorList>
    </citation>
    <scope>NUCLEOTIDE SEQUENCE [LARGE SCALE GENOMIC DNA]</scope>
    <source>
        <strain evidence="8">cv. PC099</strain>
    </source>
</reference>
<dbReference type="InterPro" id="IPR045210">
    <property type="entry name" value="RING-Ubox_PUB"/>
</dbReference>
<protein>
    <recommendedName>
        <fullName evidence="5 6">U-box domain-containing protein</fullName>
        <ecNumber evidence="5">2.3.2.27</ecNumber>
    </recommendedName>
    <alternativeName>
        <fullName evidence="5">RING-type E3 ubiquitin transferase PUB</fullName>
    </alternativeName>
</protein>
<dbReference type="InterPro" id="IPR003613">
    <property type="entry name" value="Ubox_domain"/>
</dbReference>
<dbReference type="Pfam" id="PF04564">
    <property type="entry name" value="U-box"/>
    <property type="match status" value="1"/>
</dbReference>
<dbReference type="EC" id="2.3.2.27" evidence="5"/>
<keyword evidence="4 5" id="KW-0833">Ubl conjugation pathway</keyword>
<dbReference type="PANTHER" id="PTHR22849">
    <property type="entry name" value="WDSAM1 PROTEIN"/>
    <property type="match status" value="1"/>
</dbReference>
<dbReference type="GO" id="GO:0016567">
    <property type="term" value="P:protein ubiquitination"/>
    <property type="evidence" value="ECO:0007669"/>
    <property type="project" value="UniProtKB-UniRule"/>
</dbReference>
<dbReference type="SMART" id="SM00504">
    <property type="entry name" value="Ubox"/>
    <property type="match status" value="1"/>
</dbReference>
<evidence type="ECO:0000256" key="1">
    <source>
        <dbReference type="ARBA" id="ARBA00000900"/>
    </source>
</evidence>
<feature type="domain" description="U-box" evidence="6">
    <location>
        <begin position="6"/>
        <end position="81"/>
    </location>
</feature>
<evidence type="ECO:0000259" key="6">
    <source>
        <dbReference type="PROSITE" id="PS51698"/>
    </source>
</evidence>
<dbReference type="CDD" id="cd16664">
    <property type="entry name" value="RING-Ubox_PUB"/>
    <property type="match status" value="1"/>
</dbReference>
<dbReference type="InterPro" id="IPR011989">
    <property type="entry name" value="ARM-like"/>
</dbReference>
<evidence type="ECO:0000313" key="8">
    <source>
        <dbReference type="Proteomes" id="UP001190926"/>
    </source>
</evidence>
<name>A0AAD4JDU8_PERFH</name>
<organism evidence="7 8">
    <name type="scientific">Perilla frutescens var. hirtella</name>
    <name type="common">Perilla citriodora</name>
    <name type="synonym">Perilla setoyensis</name>
    <dbReference type="NCBI Taxonomy" id="608512"/>
    <lineage>
        <taxon>Eukaryota</taxon>
        <taxon>Viridiplantae</taxon>
        <taxon>Streptophyta</taxon>
        <taxon>Embryophyta</taxon>
        <taxon>Tracheophyta</taxon>
        <taxon>Spermatophyta</taxon>
        <taxon>Magnoliopsida</taxon>
        <taxon>eudicotyledons</taxon>
        <taxon>Gunneridae</taxon>
        <taxon>Pentapetalae</taxon>
        <taxon>asterids</taxon>
        <taxon>lamiids</taxon>
        <taxon>Lamiales</taxon>
        <taxon>Lamiaceae</taxon>
        <taxon>Nepetoideae</taxon>
        <taxon>Elsholtzieae</taxon>
        <taxon>Perilla</taxon>
    </lineage>
</organism>
<dbReference type="EMBL" id="SDAM02000080">
    <property type="protein sequence ID" value="KAH6831973.1"/>
    <property type="molecule type" value="Genomic_DNA"/>
</dbReference>